<sequence length="568" mass="62085">MELKIEALQEKISWLGWGGFKLRGFLESRSSSKVEGFLVASMDDSTRPLTGPHASSSQPSPLRRCTCHEKWLPLRGFPQSTSSHHYGKPIETTNVRSHVTVLIMSIVTFCLVVRSGRVGSWIFLLDGGLTWLVVSATTSEGTGAKPGVPDEDKDITEEKVILESGDEQDSEFSDDDNDDVEKDDKDGDADDEGDDHVSDTQDTDDEDVETESDEDDIYKYKIPVRKDEVVEMKDDEVEESDKGKGKVTDAAKEEAKKTSEAKDGTKKFELPPSSSSLSVSSGFGDQFLKLSSDYSLVSTVKDSADADISSLMDIPIQHETPQTHSPSVQKILVSVIPETTNLPPIPEIVTKTLVSTAVPSPQVTHIISTVQQTPTPPITTNALTVTTVVPESNALTTVELRVAKLEKDVSELKTVDHSSKALVVLQSYVPTVVHKLIKDENAMDEGVTDTVKDHKRKHDDDEDDDDEDPPAGPNQGKKTKRRRTKECESSNKPSSTKETPKGKTPTKDFKTGKSAPAKEPVEEPIAEVIMDDAGDDVAHDDNPPQDTSEPKTKKTLNLDCNYGVLGES</sequence>
<keyword evidence="3" id="KW-1185">Reference proteome</keyword>
<accession>A0ABQ5HFX9</accession>
<feature type="compositionally biased region" description="Basic and acidic residues" evidence="1">
    <location>
        <begin position="536"/>
        <end position="552"/>
    </location>
</feature>
<feature type="region of interest" description="Disordered" evidence="1">
    <location>
        <begin position="444"/>
        <end position="568"/>
    </location>
</feature>
<protein>
    <submittedName>
        <fullName evidence="2">Uncharacterized protein</fullName>
    </submittedName>
</protein>
<feature type="compositionally biased region" description="Acidic residues" evidence="1">
    <location>
        <begin position="522"/>
        <end position="535"/>
    </location>
</feature>
<feature type="compositionally biased region" description="Acidic residues" evidence="1">
    <location>
        <begin position="201"/>
        <end position="216"/>
    </location>
</feature>
<evidence type="ECO:0000313" key="2">
    <source>
        <dbReference type="EMBL" id="GJT86063.1"/>
    </source>
</evidence>
<evidence type="ECO:0000256" key="1">
    <source>
        <dbReference type="SAM" id="MobiDB-lite"/>
    </source>
</evidence>
<feature type="compositionally biased region" description="Basic and acidic residues" evidence="1">
    <location>
        <begin position="498"/>
        <end position="511"/>
    </location>
</feature>
<feature type="compositionally biased region" description="Acidic residues" evidence="1">
    <location>
        <begin position="460"/>
        <end position="469"/>
    </location>
</feature>
<dbReference type="EMBL" id="BQNB010019510">
    <property type="protein sequence ID" value="GJT86063.1"/>
    <property type="molecule type" value="Genomic_DNA"/>
</dbReference>
<feature type="region of interest" description="Disordered" evidence="1">
    <location>
        <begin position="162"/>
        <end position="276"/>
    </location>
</feature>
<comment type="caution">
    <text evidence="2">The sequence shown here is derived from an EMBL/GenBank/DDBJ whole genome shotgun (WGS) entry which is preliminary data.</text>
</comment>
<feature type="compositionally biased region" description="Basic and acidic residues" evidence="1">
    <location>
        <begin position="240"/>
        <end position="269"/>
    </location>
</feature>
<dbReference type="Proteomes" id="UP001151760">
    <property type="component" value="Unassembled WGS sequence"/>
</dbReference>
<name>A0ABQ5HFX9_9ASTR</name>
<reference evidence="2" key="2">
    <citation type="submission" date="2022-01" db="EMBL/GenBank/DDBJ databases">
        <authorList>
            <person name="Yamashiro T."/>
            <person name="Shiraishi A."/>
            <person name="Satake H."/>
            <person name="Nakayama K."/>
        </authorList>
    </citation>
    <scope>NUCLEOTIDE SEQUENCE</scope>
</reference>
<evidence type="ECO:0000313" key="3">
    <source>
        <dbReference type="Proteomes" id="UP001151760"/>
    </source>
</evidence>
<gene>
    <name evidence="2" type="ORF">Tco_1067780</name>
</gene>
<proteinExistence type="predicted"/>
<organism evidence="2 3">
    <name type="scientific">Tanacetum coccineum</name>
    <dbReference type="NCBI Taxonomy" id="301880"/>
    <lineage>
        <taxon>Eukaryota</taxon>
        <taxon>Viridiplantae</taxon>
        <taxon>Streptophyta</taxon>
        <taxon>Embryophyta</taxon>
        <taxon>Tracheophyta</taxon>
        <taxon>Spermatophyta</taxon>
        <taxon>Magnoliopsida</taxon>
        <taxon>eudicotyledons</taxon>
        <taxon>Gunneridae</taxon>
        <taxon>Pentapetalae</taxon>
        <taxon>asterids</taxon>
        <taxon>campanulids</taxon>
        <taxon>Asterales</taxon>
        <taxon>Asteraceae</taxon>
        <taxon>Asteroideae</taxon>
        <taxon>Anthemideae</taxon>
        <taxon>Anthemidinae</taxon>
        <taxon>Tanacetum</taxon>
    </lineage>
</organism>
<reference evidence="2" key="1">
    <citation type="journal article" date="2022" name="Int. J. Mol. Sci.">
        <title>Draft Genome of Tanacetum Coccineum: Genomic Comparison of Closely Related Tanacetum-Family Plants.</title>
        <authorList>
            <person name="Yamashiro T."/>
            <person name="Shiraishi A."/>
            <person name="Nakayama K."/>
            <person name="Satake H."/>
        </authorList>
    </citation>
    <scope>NUCLEOTIDE SEQUENCE</scope>
</reference>
<feature type="compositionally biased region" description="Acidic residues" evidence="1">
    <location>
        <begin position="164"/>
        <end position="194"/>
    </location>
</feature>